<reference evidence="2" key="1">
    <citation type="submission" date="2022-11" db="UniProtKB">
        <authorList>
            <consortium name="WormBaseParasite"/>
        </authorList>
    </citation>
    <scope>IDENTIFICATION</scope>
</reference>
<evidence type="ECO:0000313" key="1">
    <source>
        <dbReference type="Proteomes" id="UP000887574"/>
    </source>
</evidence>
<keyword evidence="1" id="KW-1185">Reference proteome</keyword>
<dbReference type="AlphaFoldDB" id="A0A915ESN3"/>
<evidence type="ECO:0000313" key="2">
    <source>
        <dbReference type="WBParaSite" id="jg938"/>
    </source>
</evidence>
<dbReference type="WBParaSite" id="jg938">
    <property type="protein sequence ID" value="jg938"/>
    <property type="gene ID" value="jg938"/>
</dbReference>
<protein>
    <submittedName>
        <fullName evidence="2">Uncharacterized protein</fullName>
    </submittedName>
</protein>
<sequence length="119" mass="13563">MVSTRKQCAQQLKPDLPEKRQCAANKRWYKQQAKNQIAATAAERAKAAGKIRLVKINTCSLSLFSCESVASISQLLNKRQQPLLICEYSRKNGAYFDDYSYRCAVLILLHKVCCSSSWW</sequence>
<proteinExistence type="predicted"/>
<accession>A0A915ESN3</accession>
<organism evidence="1 2">
    <name type="scientific">Ditylenchus dipsaci</name>
    <dbReference type="NCBI Taxonomy" id="166011"/>
    <lineage>
        <taxon>Eukaryota</taxon>
        <taxon>Metazoa</taxon>
        <taxon>Ecdysozoa</taxon>
        <taxon>Nematoda</taxon>
        <taxon>Chromadorea</taxon>
        <taxon>Rhabditida</taxon>
        <taxon>Tylenchina</taxon>
        <taxon>Tylenchomorpha</taxon>
        <taxon>Sphaerularioidea</taxon>
        <taxon>Anguinidae</taxon>
        <taxon>Anguininae</taxon>
        <taxon>Ditylenchus</taxon>
    </lineage>
</organism>
<name>A0A915ESN3_9BILA</name>
<dbReference type="Proteomes" id="UP000887574">
    <property type="component" value="Unplaced"/>
</dbReference>